<gene>
    <name evidence="3" type="ORF">ABDJ85_17985</name>
</gene>
<reference evidence="3 4" key="1">
    <citation type="submission" date="2024-05" db="EMBL/GenBank/DDBJ databases">
        <title>Roseateles sp. DJS-2-20 16S ribosomal RNA gene Genome sequencing and assembly.</title>
        <authorList>
            <person name="Woo H."/>
        </authorList>
    </citation>
    <scope>NUCLEOTIDE SEQUENCE [LARGE SCALE GENOMIC DNA]</scope>
    <source>
        <strain evidence="3 4">DJS-2-20</strain>
    </source>
</reference>
<name>A0ABV0G6L7_9BURK</name>
<evidence type="ECO:0000313" key="4">
    <source>
        <dbReference type="Proteomes" id="UP001495147"/>
    </source>
</evidence>
<comment type="caution">
    <text evidence="3">The sequence shown here is derived from an EMBL/GenBank/DDBJ whole genome shotgun (WGS) entry which is preliminary data.</text>
</comment>
<proteinExistence type="predicted"/>
<evidence type="ECO:0000313" key="3">
    <source>
        <dbReference type="EMBL" id="MEO3693366.1"/>
    </source>
</evidence>
<dbReference type="Pfam" id="PF07589">
    <property type="entry name" value="PEP-CTERM"/>
    <property type="match status" value="1"/>
</dbReference>
<keyword evidence="1" id="KW-0732">Signal</keyword>
<dbReference type="RefSeq" id="WP_347706175.1">
    <property type="nucleotide sequence ID" value="NZ_JBDPZD010000006.1"/>
</dbReference>
<feature type="chain" id="PRO_5046867935" evidence="1">
    <location>
        <begin position="24"/>
        <end position="162"/>
    </location>
</feature>
<protein>
    <submittedName>
        <fullName evidence="3">PEP-CTERM sorting domain-containing protein</fullName>
    </submittedName>
</protein>
<dbReference type="PROSITE" id="PS00018">
    <property type="entry name" value="EF_HAND_1"/>
    <property type="match status" value="1"/>
</dbReference>
<accession>A0ABV0G6L7</accession>
<dbReference type="Proteomes" id="UP001495147">
    <property type="component" value="Unassembled WGS sequence"/>
</dbReference>
<dbReference type="EMBL" id="JBDPZD010000006">
    <property type="protein sequence ID" value="MEO3693366.1"/>
    <property type="molecule type" value="Genomic_DNA"/>
</dbReference>
<dbReference type="InterPro" id="IPR013424">
    <property type="entry name" value="Ice-binding_C"/>
</dbReference>
<dbReference type="InterPro" id="IPR018247">
    <property type="entry name" value="EF_Hand_1_Ca_BS"/>
</dbReference>
<keyword evidence="4" id="KW-1185">Reference proteome</keyword>
<dbReference type="NCBIfam" id="TIGR02595">
    <property type="entry name" value="PEP_CTERM"/>
    <property type="match status" value="1"/>
</dbReference>
<organism evidence="3 4">
    <name type="scientific">Roseateles paludis</name>
    <dbReference type="NCBI Taxonomy" id="3145238"/>
    <lineage>
        <taxon>Bacteria</taxon>
        <taxon>Pseudomonadati</taxon>
        <taxon>Pseudomonadota</taxon>
        <taxon>Betaproteobacteria</taxon>
        <taxon>Burkholderiales</taxon>
        <taxon>Sphaerotilaceae</taxon>
        <taxon>Roseateles</taxon>
    </lineage>
</organism>
<sequence>MNTTFAKSLIAALAVAASSVAMAAPVSIQADFTFTWPGDNVYTGHIGATDSNNDGLITKSEVTSIFESLSNHNSISQLYDIGTIDIATKHWTANGISWNGYPNTAFMTFDNRSWSCTTYNGCSVTFTQFETRGGNVPEPASIALLAVALVGAGVASRKRQVR</sequence>
<feature type="domain" description="Ice-binding protein C-terminal" evidence="2">
    <location>
        <begin position="136"/>
        <end position="158"/>
    </location>
</feature>
<evidence type="ECO:0000256" key="1">
    <source>
        <dbReference type="SAM" id="SignalP"/>
    </source>
</evidence>
<evidence type="ECO:0000259" key="2">
    <source>
        <dbReference type="Pfam" id="PF07589"/>
    </source>
</evidence>
<feature type="signal peptide" evidence="1">
    <location>
        <begin position="1"/>
        <end position="23"/>
    </location>
</feature>